<dbReference type="Gene3D" id="3.40.50.300">
    <property type="entry name" value="P-loop containing nucleotide triphosphate hydrolases"/>
    <property type="match status" value="1"/>
</dbReference>
<gene>
    <name evidence="3" type="ORF">GND98_016475</name>
</gene>
<feature type="coiled-coil region" evidence="1">
    <location>
        <begin position="612"/>
        <end position="647"/>
    </location>
</feature>
<evidence type="ECO:0000313" key="3">
    <source>
        <dbReference type="EMBL" id="NAS19404.1"/>
    </source>
</evidence>
<proteinExistence type="predicted"/>
<dbReference type="AlphaFoldDB" id="A0A6L9ESU9"/>
<reference evidence="3 4" key="1">
    <citation type="submission" date="2020-01" db="EMBL/GenBank/DDBJ databases">
        <title>Genome sequence of a 1,3-propanediol producer, Clostridium butyricum S3.</title>
        <authorList>
            <person name="Zhou J."/>
        </authorList>
    </citation>
    <scope>NUCLEOTIDE SEQUENCE [LARGE SCALE GENOMIC DNA]</scope>
    <source>
        <strain evidence="3 4">S3</strain>
    </source>
</reference>
<dbReference type="GO" id="GO:0016887">
    <property type="term" value="F:ATP hydrolysis activity"/>
    <property type="evidence" value="ECO:0007669"/>
    <property type="project" value="InterPro"/>
</dbReference>
<dbReference type="GO" id="GO:0005524">
    <property type="term" value="F:ATP binding"/>
    <property type="evidence" value="ECO:0007669"/>
    <property type="project" value="InterPro"/>
</dbReference>
<dbReference type="PANTHER" id="PTHR43581:SF4">
    <property type="entry name" value="ATP_GTP PHOSPHATASE"/>
    <property type="match status" value="1"/>
</dbReference>
<dbReference type="PANTHER" id="PTHR43581">
    <property type="entry name" value="ATP/GTP PHOSPHATASE"/>
    <property type="match status" value="1"/>
</dbReference>
<protein>
    <submittedName>
        <fullName evidence="3">AAA family ATPase</fullName>
    </submittedName>
</protein>
<comment type="caution">
    <text evidence="3">The sequence shown here is derived from an EMBL/GenBank/DDBJ whole genome shotgun (WGS) entry which is preliminary data.</text>
</comment>
<keyword evidence="1" id="KW-0175">Coiled coil</keyword>
<feature type="domain" description="ATPase AAA-type core" evidence="2">
    <location>
        <begin position="425"/>
        <end position="509"/>
    </location>
</feature>
<dbReference type="Pfam" id="PF13304">
    <property type="entry name" value="AAA_21"/>
    <property type="match status" value="1"/>
</dbReference>
<name>A0A6L9ESU9_CLOBU</name>
<organism evidence="3 4">
    <name type="scientific">Clostridium butyricum</name>
    <dbReference type="NCBI Taxonomy" id="1492"/>
    <lineage>
        <taxon>Bacteria</taxon>
        <taxon>Bacillati</taxon>
        <taxon>Bacillota</taxon>
        <taxon>Clostridia</taxon>
        <taxon>Eubacteriales</taxon>
        <taxon>Clostridiaceae</taxon>
        <taxon>Clostridium</taxon>
    </lineage>
</organism>
<dbReference type="InterPro" id="IPR051396">
    <property type="entry name" value="Bact_Antivir_Def_Nuclease"/>
</dbReference>
<dbReference type="RefSeq" id="WP_161424881.1">
    <property type="nucleotide sequence ID" value="NZ_RQKF01000032.1"/>
</dbReference>
<evidence type="ECO:0000256" key="1">
    <source>
        <dbReference type="SAM" id="Coils"/>
    </source>
</evidence>
<dbReference type="EMBL" id="WOFV02000072">
    <property type="protein sequence ID" value="NAS19404.1"/>
    <property type="molecule type" value="Genomic_DNA"/>
</dbReference>
<dbReference type="Proteomes" id="UP000474042">
    <property type="component" value="Unassembled WGS sequence"/>
</dbReference>
<evidence type="ECO:0000313" key="4">
    <source>
        <dbReference type="Proteomes" id="UP000474042"/>
    </source>
</evidence>
<dbReference type="InterPro" id="IPR003959">
    <property type="entry name" value="ATPase_AAA_core"/>
</dbReference>
<dbReference type="InterPro" id="IPR027417">
    <property type="entry name" value="P-loop_NTPase"/>
</dbReference>
<evidence type="ECO:0000259" key="2">
    <source>
        <dbReference type="Pfam" id="PF13304"/>
    </source>
</evidence>
<dbReference type="SUPFAM" id="SSF52540">
    <property type="entry name" value="P-loop containing nucleoside triphosphate hydrolases"/>
    <property type="match status" value="2"/>
</dbReference>
<sequence length="653" mass="76998">MELIYFWINKTDNNILENQDVMLSGEYDIKFDKEKRFLKIKENTEYYNVFKNNVISNVNAIVGSNGAGKTTLLEYIYRINIQTYMVPKGERMSEYDIDMREKWTTIQVYKEENRLFIIHNIKKGINITQSEYYEVINTNDDIKYGCLEEIIPITKIYLSNSYYNYGINGYSSAYDMPTNIALTIQSLKTFRNDFYSNSVNFPEGLIGDNLYNGLQQIIISKRTENNFQQICDLLYFNKLYKEQKAEKFIGKVSTDFIIQSEPIITILNQIQNSKEPINRYNSKIDYGERIKDKFSTWKKNIEKFEYDSCKFIETLEVNLLLELDFIYDIFERGKILIDSNILKICSSNLDIIQNDQEKNYYINAINEIYQLKNIVKTYQTANNISLSYHDKKEEYINFLAFIERVVKNKQSFILKYLNILNLKMSSGERAFLNFFSWINLIPFFKQMSSHHVFDNTAENILILIDEIDLYCHPEWQRKMIKNTLEELKNQFQNKKIQVIFTTHSPIVLSDIPLNNTLYIRKIDDLSSKIDDRSVHKETFASNIYQLFNDSFFISAKSAIGEYALDRINSILSKIKDGDVEDGLDEIGSILDIIGEPIIRNKLTNMLNKKIKLKNIRRELKPFNNNLKDNENDKLIKIKKRVEELLNDINKSIE</sequence>
<accession>A0A6L9ESU9</accession>